<gene>
    <name evidence="2" type="ORF">AWC38_SpisGene113</name>
</gene>
<proteinExistence type="predicted"/>
<sequence length="129" mass="14178">MVNNTSYLAFNTSLKISPSKAEGIALCSSFILTSVFSVAGNSLALFLFAVNKKLLVYVLRIPEFRQALGLCPLRRGTTRMERKGRGNNMTGILTPSSEVKTFGKDSRIQQGVQFVTNEDIAEDVLDTEL</sequence>
<dbReference type="Proteomes" id="UP000225706">
    <property type="component" value="Unassembled WGS sequence"/>
</dbReference>
<organism evidence="2 3">
    <name type="scientific">Stylophora pistillata</name>
    <name type="common">Smooth cauliflower coral</name>
    <dbReference type="NCBI Taxonomy" id="50429"/>
    <lineage>
        <taxon>Eukaryota</taxon>
        <taxon>Metazoa</taxon>
        <taxon>Cnidaria</taxon>
        <taxon>Anthozoa</taxon>
        <taxon>Hexacorallia</taxon>
        <taxon>Scleractinia</taxon>
        <taxon>Astrocoeniina</taxon>
        <taxon>Pocilloporidae</taxon>
        <taxon>Stylophora</taxon>
    </lineage>
</organism>
<keyword evidence="1" id="KW-1133">Transmembrane helix</keyword>
<dbReference type="AlphaFoldDB" id="A0A2B4T1Q0"/>
<keyword evidence="1" id="KW-0472">Membrane</keyword>
<dbReference type="EMBL" id="LSMT01000001">
    <property type="protein sequence ID" value="PFX35060.1"/>
    <property type="molecule type" value="Genomic_DNA"/>
</dbReference>
<evidence type="ECO:0000256" key="1">
    <source>
        <dbReference type="SAM" id="Phobius"/>
    </source>
</evidence>
<name>A0A2B4T1Q0_STYPI</name>
<evidence type="ECO:0000313" key="3">
    <source>
        <dbReference type="Proteomes" id="UP000225706"/>
    </source>
</evidence>
<dbReference type="OrthoDB" id="5966518at2759"/>
<protein>
    <submittedName>
        <fullName evidence="2">Uncharacterized protein</fullName>
    </submittedName>
</protein>
<feature type="transmembrane region" description="Helical" evidence="1">
    <location>
        <begin position="23"/>
        <end position="50"/>
    </location>
</feature>
<reference evidence="3" key="1">
    <citation type="journal article" date="2017" name="bioRxiv">
        <title>Comparative analysis of the genomes of Stylophora pistillata and Acropora digitifera provides evidence for extensive differences between species of corals.</title>
        <authorList>
            <person name="Voolstra C.R."/>
            <person name="Li Y."/>
            <person name="Liew Y.J."/>
            <person name="Baumgarten S."/>
            <person name="Zoccola D."/>
            <person name="Flot J.-F."/>
            <person name="Tambutte S."/>
            <person name="Allemand D."/>
            <person name="Aranda M."/>
        </authorList>
    </citation>
    <scope>NUCLEOTIDE SEQUENCE [LARGE SCALE GENOMIC DNA]</scope>
</reference>
<evidence type="ECO:0000313" key="2">
    <source>
        <dbReference type="EMBL" id="PFX35060.1"/>
    </source>
</evidence>
<keyword evidence="3" id="KW-1185">Reference proteome</keyword>
<comment type="caution">
    <text evidence="2">The sequence shown here is derived from an EMBL/GenBank/DDBJ whole genome shotgun (WGS) entry which is preliminary data.</text>
</comment>
<keyword evidence="1" id="KW-0812">Transmembrane</keyword>
<accession>A0A2B4T1Q0</accession>